<evidence type="ECO:0000256" key="1">
    <source>
        <dbReference type="SAM" id="MobiDB-lite"/>
    </source>
</evidence>
<reference evidence="2 3" key="1">
    <citation type="journal article" date="2018" name="Nat. Ecol. Evol.">
        <title>Shark genomes provide insights into elasmobranch evolution and the origin of vertebrates.</title>
        <authorList>
            <person name="Hara Y"/>
            <person name="Yamaguchi K"/>
            <person name="Onimaru K"/>
            <person name="Kadota M"/>
            <person name="Koyanagi M"/>
            <person name="Keeley SD"/>
            <person name="Tatsumi K"/>
            <person name="Tanaka K"/>
            <person name="Motone F"/>
            <person name="Kageyama Y"/>
            <person name="Nozu R"/>
            <person name="Adachi N"/>
            <person name="Nishimura O"/>
            <person name="Nakagawa R"/>
            <person name="Tanegashima C"/>
            <person name="Kiyatake I"/>
            <person name="Matsumoto R"/>
            <person name="Murakumo K"/>
            <person name="Nishida K"/>
            <person name="Terakita A"/>
            <person name="Kuratani S"/>
            <person name="Sato K"/>
            <person name="Hyodo S Kuraku.S."/>
        </authorList>
    </citation>
    <scope>NUCLEOTIDE SEQUENCE [LARGE SCALE GENOMIC DNA]</scope>
</reference>
<evidence type="ECO:0000313" key="3">
    <source>
        <dbReference type="Proteomes" id="UP000288216"/>
    </source>
</evidence>
<organism evidence="2 3">
    <name type="scientific">Scyliorhinus torazame</name>
    <name type="common">Cloudy catshark</name>
    <name type="synonym">Catulus torazame</name>
    <dbReference type="NCBI Taxonomy" id="75743"/>
    <lineage>
        <taxon>Eukaryota</taxon>
        <taxon>Metazoa</taxon>
        <taxon>Chordata</taxon>
        <taxon>Craniata</taxon>
        <taxon>Vertebrata</taxon>
        <taxon>Chondrichthyes</taxon>
        <taxon>Elasmobranchii</taxon>
        <taxon>Galeomorphii</taxon>
        <taxon>Galeoidea</taxon>
        <taxon>Carcharhiniformes</taxon>
        <taxon>Scyliorhinidae</taxon>
        <taxon>Scyliorhinus</taxon>
    </lineage>
</organism>
<protein>
    <submittedName>
        <fullName evidence="2">Uncharacterized protein</fullName>
    </submittedName>
</protein>
<dbReference type="EMBL" id="BFAA01015284">
    <property type="protein sequence ID" value="GCB76463.1"/>
    <property type="molecule type" value="Genomic_DNA"/>
</dbReference>
<comment type="caution">
    <text evidence="2">The sequence shown here is derived from an EMBL/GenBank/DDBJ whole genome shotgun (WGS) entry which is preliminary data.</text>
</comment>
<name>A0A401PTR2_SCYTO</name>
<proteinExistence type="predicted"/>
<accession>A0A401PTR2</accession>
<sequence>GKKANQRRQRSGQWVGGEVSHTPSEGLSTPNKKLPGY</sequence>
<dbReference type="Proteomes" id="UP000288216">
    <property type="component" value="Unassembled WGS sequence"/>
</dbReference>
<feature type="region of interest" description="Disordered" evidence="1">
    <location>
        <begin position="1"/>
        <end position="37"/>
    </location>
</feature>
<feature type="compositionally biased region" description="Polar residues" evidence="1">
    <location>
        <begin position="21"/>
        <end position="31"/>
    </location>
</feature>
<keyword evidence="3" id="KW-1185">Reference proteome</keyword>
<evidence type="ECO:0000313" key="2">
    <source>
        <dbReference type="EMBL" id="GCB76463.1"/>
    </source>
</evidence>
<feature type="compositionally biased region" description="Basic residues" evidence="1">
    <location>
        <begin position="1"/>
        <end position="10"/>
    </location>
</feature>
<dbReference type="AlphaFoldDB" id="A0A401PTR2"/>
<gene>
    <name evidence="2" type="ORF">scyTo_0019891</name>
</gene>
<feature type="non-terminal residue" evidence="2">
    <location>
        <position position="1"/>
    </location>
</feature>